<feature type="chain" id="PRO_5024398892" description="PEP-CTERM protein-sorting domain-containing protein" evidence="2">
    <location>
        <begin position="23"/>
        <end position="172"/>
    </location>
</feature>
<keyword evidence="1" id="KW-0472">Membrane</keyword>
<evidence type="ECO:0000313" key="4">
    <source>
        <dbReference type="Proteomes" id="UP000425960"/>
    </source>
</evidence>
<evidence type="ECO:0000256" key="2">
    <source>
        <dbReference type="SAM" id="SignalP"/>
    </source>
</evidence>
<evidence type="ECO:0000313" key="3">
    <source>
        <dbReference type="EMBL" id="BBO86526.1"/>
    </source>
</evidence>
<dbReference type="AlphaFoldDB" id="A0A5K8A254"/>
<feature type="signal peptide" evidence="2">
    <location>
        <begin position="1"/>
        <end position="22"/>
    </location>
</feature>
<dbReference type="RefSeq" id="WP_155325795.1">
    <property type="nucleotide sequence ID" value="NZ_AP021876.1"/>
</dbReference>
<name>A0A5K8A254_9BACT</name>
<accession>A0A5K8A254</accession>
<dbReference type="KEGG" id="dov:DSCO28_70920"/>
<feature type="transmembrane region" description="Helical" evidence="1">
    <location>
        <begin position="151"/>
        <end position="168"/>
    </location>
</feature>
<gene>
    <name evidence="3" type="ORF">DSCO28_70920</name>
</gene>
<proteinExistence type="predicted"/>
<dbReference type="Proteomes" id="UP000425960">
    <property type="component" value="Chromosome"/>
</dbReference>
<reference evidence="3 4" key="1">
    <citation type="submission" date="2019-11" db="EMBL/GenBank/DDBJ databases">
        <title>Comparative genomics of hydrocarbon-degrading Desulfosarcina strains.</title>
        <authorList>
            <person name="Watanabe M."/>
            <person name="Kojima H."/>
            <person name="Fukui M."/>
        </authorList>
    </citation>
    <scope>NUCLEOTIDE SEQUENCE [LARGE SCALE GENOMIC DNA]</scope>
    <source>
        <strain evidence="3 4">28bB2T</strain>
    </source>
</reference>
<protein>
    <recommendedName>
        <fullName evidence="5">PEP-CTERM protein-sorting domain-containing protein</fullName>
    </recommendedName>
</protein>
<organism evidence="3 4">
    <name type="scientific">Desulfosarcina ovata subsp. sediminis</name>
    <dbReference type="NCBI Taxonomy" id="885957"/>
    <lineage>
        <taxon>Bacteria</taxon>
        <taxon>Pseudomonadati</taxon>
        <taxon>Thermodesulfobacteriota</taxon>
        <taxon>Desulfobacteria</taxon>
        <taxon>Desulfobacterales</taxon>
        <taxon>Desulfosarcinaceae</taxon>
        <taxon>Desulfosarcina</taxon>
    </lineage>
</organism>
<evidence type="ECO:0000256" key="1">
    <source>
        <dbReference type="SAM" id="Phobius"/>
    </source>
</evidence>
<evidence type="ECO:0008006" key="5">
    <source>
        <dbReference type="Google" id="ProtNLM"/>
    </source>
</evidence>
<sequence length="172" mass="18435">MKSVRMLMAVLCVVFISTGAYAYTWDQIDLEATYGEGDNTALLVIDFSSASDDSFAWKINFSDTSISAIGLLNVVAANDSSFTVEGSGWVTQINYGCYSGTDSWWMNNVTYDLGETWPGYGAAADGQGIGWKSGEDANTYSPETPTSPVPIPGPVLLLGSGLFGLIGIRRKR</sequence>
<keyword evidence="2" id="KW-0732">Signal</keyword>
<dbReference type="EMBL" id="AP021876">
    <property type="protein sequence ID" value="BBO86526.1"/>
    <property type="molecule type" value="Genomic_DNA"/>
</dbReference>
<keyword evidence="1" id="KW-0812">Transmembrane</keyword>
<keyword evidence="1" id="KW-1133">Transmembrane helix</keyword>